<dbReference type="GO" id="GO:0016477">
    <property type="term" value="P:cell migration"/>
    <property type="evidence" value="ECO:0007669"/>
    <property type="project" value="TreeGrafter"/>
</dbReference>
<dbReference type="GeneTree" id="ENSGT00940000159962"/>
<keyword evidence="7" id="KW-1185">Reference proteome</keyword>
<dbReference type="Proteomes" id="UP000694395">
    <property type="component" value="Chromosome 16"/>
</dbReference>
<dbReference type="Pfam" id="PF02181">
    <property type="entry name" value="FH2"/>
    <property type="match status" value="1"/>
</dbReference>
<evidence type="ECO:0000256" key="2">
    <source>
        <dbReference type="SAM" id="Coils"/>
    </source>
</evidence>
<accession>A0A8C7RPN7</accession>
<name>A0A8C7RPN7_ONCMY</name>
<dbReference type="PROSITE" id="PS51231">
    <property type="entry name" value="DAD"/>
    <property type="match status" value="1"/>
</dbReference>
<feature type="domain" description="DAD" evidence="3">
    <location>
        <begin position="910"/>
        <end position="947"/>
    </location>
</feature>
<evidence type="ECO:0000313" key="7">
    <source>
        <dbReference type="Proteomes" id="UP000694395"/>
    </source>
</evidence>
<dbReference type="InterPro" id="IPR043592">
    <property type="entry name" value="FMNL_animal"/>
</dbReference>
<protein>
    <submittedName>
        <fullName evidence="6">Formin-like 3</fullName>
    </submittedName>
</protein>
<dbReference type="SUPFAM" id="SSF101447">
    <property type="entry name" value="Formin homology 2 domain (FH2 domain)"/>
    <property type="match status" value="1"/>
</dbReference>
<dbReference type="GO" id="GO:0005829">
    <property type="term" value="C:cytosol"/>
    <property type="evidence" value="ECO:0007669"/>
    <property type="project" value="TreeGrafter"/>
</dbReference>
<dbReference type="GO" id="GO:0008360">
    <property type="term" value="P:regulation of cell shape"/>
    <property type="evidence" value="ECO:0007669"/>
    <property type="project" value="TreeGrafter"/>
</dbReference>
<dbReference type="SMART" id="SM00498">
    <property type="entry name" value="FH2"/>
    <property type="match status" value="1"/>
</dbReference>
<dbReference type="InterPro" id="IPR015425">
    <property type="entry name" value="FH2_Formin"/>
</dbReference>
<dbReference type="AlphaFoldDB" id="A0A8C7RPN7"/>
<sequence length="957" mass="109552">LSNSMNLPPDKARLLRQYDNDKKWDLICDQERFQVKNPPHTYISKLRGYLDPGVTRKKFRRRVQESTKVLRELEISLRTNHIGWVREFLNDENRGLDILVEYLSFAQCAVMLNFEGLDNGEEGSLDKATSWSRSIEDLHQSGAQPFCNTLVRSARQSVLRYGTAPNSKTIKNSRLVSQKDDVHVCIMCLRAIMNYQYGFNLVMSHAHAVNEIALSLNNKNSRTKALVLELLAAVCLVRGGHEIILSAFDNFKEVCKEKHRFEKLMEYFHVEDGNIDFMVACMQFINIMVHSVEDMNFRVHLQYEFTKLGLDDYLEKSKYTESDKLSVQIQAYLDNVFDVGGLLEDAETKNVALEKVEELEEHLSHVTEKLLEVENETIMKVADLEKQLLQKDKDLHVIRETYESTNTQVHTLRRMIKEKDAAFQRSFNIEKRLLEMEQQGTIRLRKQPDGDIAIEPLGGGGANAPPPPPMAPPLPGTAPNFILNMGLSAIRIKKPIKTKFRLPIFNWTALKPNQINGTVFSEIDDERVLEELDVEKFEELFKTKAQGPLVDLSGPKTKVSQKAANKVSLLDANRSKNLAITLRKANKSTEEICKAIQSFDLKALPVDFVECLMRFLPTEAEGKTMRQYERERRPLDALTDEDRFMLFFSKIERLTQRMNIITFVGNFSENVGMLTPQLNAIIAASASVKSSPKLKRMLEIILALGNYMNSSKRGSVYGFKLQSLDLLLDTKSTDRKMTLLHYIAVVVKEKYPELANFFNELHFVDKAAAVSLENVLLDVRELGKGMDLIRRECSLHDHSVLKGFLQTSDTQLDKLQKDAKTAEEAFNNVVNYFGESSKTTPPSVFFPVFVRFIRAYKDAVVDNEQRKKQEEAMREKLLAQEAKQHDPKVVKKRQQQQELISELRKRQAKDHRPVYEGKDGTIEDIITVLKSVPFTARTAKRSSRFFCEAQLCDDSNC</sequence>
<organism evidence="6 7">
    <name type="scientific">Oncorhynchus mykiss</name>
    <name type="common">Rainbow trout</name>
    <name type="synonym">Salmo gairdneri</name>
    <dbReference type="NCBI Taxonomy" id="8022"/>
    <lineage>
        <taxon>Eukaryota</taxon>
        <taxon>Metazoa</taxon>
        <taxon>Chordata</taxon>
        <taxon>Craniata</taxon>
        <taxon>Vertebrata</taxon>
        <taxon>Euteleostomi</taxon>
        <taxon>Actinopterygii</taxon>
        <taxon>Neopterygii</taxon>
        <taxon>Teleostei</taxon>
        <taxon>Protacanthopterygii</taxon>
        <taxon>Salmoniformes</taxon>
        <taxon>Salmonidae</taxon>
        <taxon>Salmoninae</taxon>
        <taxon>Oncorhynchus</taxon>
    </lineage>
</organism>
<gene>
    <name evidence="6" type="primary">LOC110491982</name>
</gene>
<dbReference type="FunFam" id="1.20.58.2220:FF:000001">
    <property type="entry name" value="Formin-like 1, isoform CRA_c"/>
    <property type="match status" value="1"/>
</dbReference>
<dbReference type="PROSITE" id="PS51232">
    <property type="entry name" value="GBD_FH3"/>
    <property type="match status" value="1"/>
</dbReference>
<dbReference type="InterPro" id="IPR042201">
    <property type="entry name" value="FH2_Formin_sf"/>
</dbReference>
<proteinExistence type="inferred from homology"/>
<dbReference type="InterPro" id="IPR011989">
    <property type="entry name" value="ARM-like"/>
</dbReference>
<feature type="coiled-coil region" evidence="2">
    <location>
        <begin position="349"/>
        <end position="376"/>
    </location>
</feature>
<dbReference type="InterPro" id="IPR014768">
    <property type="entry name" value="GBD/FH3_dom"/>
</dbReference>
<feature type="domain" description="FH2" evidence="5">
    <location>
        <begin position="492"/>
        <end position="882"/>
    </location>
</feature>
<dbReference type="SMART" id="SM01139">
    <property type="entry name" value="Drf_FH3"/>
    <property type="match status" value="1"/>
</dbReference>
<dbReference type="SUPFAM" id="SSF48371">
    <property type="entry name" value="ARM repeat"/>
    <property type="match status" value="1"/>
</dbReference>
<dbReference type="Gene3D" id="1.25.10.10">
    <property type="entry name" value="Leucine-rich Repeat Variant"/>
    <property type="match status" value="2"/>
</dbReference>
<evidence type="ECO:0000256" key="1">
    <source>
        <dbReference type="ARBA" id="ARBA00023449"/>
    </source>
</evidence>
<evidence type="ECO:0000313" key="6">
    <source>
        <dbReference type="Ensembl" id="ENSOMYP00000054086.2"/>
    </source>
</evidence>
<dbReference type="PANTHER" id="PTHR45857">
    <property type="entry name" value="FORMIN-LIKE PROTEIN"/>
    <property type="match status" value="1"/>
</dbReference>
<dbReference type="PANTHER" id="PTHR45857:SF3">
    <property type="entry name" value="FORMIN-LIKE PROTEIN 3"/>
    <property type="match status" value="1"/>
</dbReference>
<dbReference type="FunFam" id="1.25.10.10:FF:000036">
    <property type="entry name" value="Formin-like protein 3 isoform 1"/>
    <property type="match status" value="1"/>
</dbReference>
<dbReference type="SMART" id="SM01140">
    <property type="entry name" value="Drf_GBD"/>
    <property type="match status" value="1"/>
</dbReference>
<dbReference type="InterPro" id="IPR014767">
    <property type="entry name" value="DAD_dom"/>
</dbReference>
<evidence type="ECO:0000259" key="5">
    <source>
        <dbReference type="PROSITE" id="PS51444"/>
    </source>
</evidence>
<dbReference type="InterPro" id="IPR010473">
    <property type="entry name" value="GTPase-bd"/>
</dbReference>
<evidence type="ECO:0000259" key="4">
    <source>
        <dbReference type="PROSITE" id="PS51232"/>
    </source>
</evidence>
<reference evidence="6" key="1">
    <citation type="submission" date="2020-07" db="EMBL/GenBank/DDBJ databases">
        <title>A long reads based de novo assembly of the rainbow trout Arlee double haploid line genome.</title>
        <authorList>
            <person name="Gao G."/>
            <person name="Palti Y."/>
        </authorList>
    </citation>
    <scope>NUCLEOTIDE SEQUENCE [LARGE SCALE GENOMIC DNA]</scope>
</reference>
<dbReference type="Pfam" id="PF06371">
    <property type="entry name" value="Drf_GBD"/>
    <property type="match status" value="2"/>
</dbReference>
<reference evidence="6" key="3">
    <citation type="submission" date="2025-09" db="UniProtKB">
        <authorList>
            <consortium name="Ensembl"/>
        </authorList>
    </citation>
    <scope>IDENTIFICATION</scope>
</reference>
<dbReference type="GO" id="GO:0030866">
    <property type="term" value="P:cortical actin cytoskeleton organization"/>
    <property type="evidence" value="ECO:0007669"/>
    <property type="project" value="TreeGrafter"/>
</dbReference>
<dbReference type="InterPro" id="IPR016024">
    <property type="entry name" value="ARM-type_fold"/>
</dbReference>
<dbReference type="InterPro" id="IPR010472">
    <property type="entry name" value="FH3_dom"/>
</dbReference>
<dbReference type="Gene3D" id="1.20.58.2220">
    <property type="entry name" value="Formin, FH2 domain"/>
    <property type="match status" value="1"/>
</dbReference>
<dbReference type="Ensembl" id="ENSOMYT00000058882.2">
    <property type="protein sequence ID" value="ENSOMYP00000054086.2"/>
    <property type="gene ID" value="ENSOMYG00000024673.2"/>
</dbReference>
<evidence type="ECO:0000259" key="3">
    <source>
        <dbReference type="PROSITE" id="PS51231"/>
    </source>
</evidence>
<dbReference type="GO" id="GO:0051015">
    <property type="term" value="F:actin filament binding"/>
    <property type="evidence" value="ECO:0007669"/>
    <property type="project" value="TreeGrafter"/>
</dbReference>
<dbReference type="PROSITE" id="PS51444">
    <property type="entry name" value="FH2"/>
    <property type="match status" value="1"/>
</dbReference>
<reference evidence="6" key="2">
    <citation type="submission" date="2025-08" db="UniProtKB">
        <authorList>
            <consortium name="Ensembl"/>
        </authorList>
    </citation>
    <scope>IDENTIFICATION</scope>
</reference>
<dbReference type="GO" id="GO:0031267">
    <property type="term" value="F:small GTPase binding"/>
    <property type="evidence" value="ECO:0007669"/>
    <property type="project" value="InterPro"/>
</dbReference>
<comment type="similarity">
    <text evidence="1">Belongs to the formin homology family.</text>
</comment>
<dbReference type="Pfam" id="PF06367">
    <property type="entry name" value="Drf_FH3"/>
    <property type="match status" value="1"/>
</dbReference>
<keyword evidence="2" id="KW-0175">Coiled coil</keyword>
<feature type="domain" description="GBD/FH3" evidence="4">
    <location>
        <begin position="1"/>
        <end position="430"/>
    </location>
</feature>